<evidence type="ECO:0000256" key="2">
    <source>
        <dbReference type="ARBA" id="ARBA00023054"/>
    </source>
</evidence>
<dbReference type="Pfam" id="PF01590">
    <property type="entry name" value="GAF"/>
    <property type="match status" value="1"/>
</dbReference>
<dbReference type="InterPro" id="IPR050465">
    <property type="entry name" value="UPF0194_transport"/>
</dbReference>
<evidence type="ECO:0000259" key="5">
    <source>
        <dbReference type="Pfam" id="PF25954"/>
    </source>
</evidence>
<dbReference type="SUPFAM" id="SSF111369">
    <property type="entry name" value="HlyD-like secretion proteins"/>
    <property type="match status" value="1"/>
</dbReference>
<dbReference type="Gene3D" id="2.40.30.170">
    <property type="match status" value="1"/>
</dbReference>
<proteinExistence type="predicted"/>
<dbReference type="Pfam" id="PF25954">
    <property type="entry name" value="Beta-barrel_RND_2"/>
    <property type="match status" value="1"/>
</dbReference>
<evidence type="ECO:0000313" key="6">
    <source>
        <dbReference type="EMBL" id="TWU03830.1"/>
    </source>
</evidence>
<keyword evidence="3" id="KW-1133">Transmembrane helix</keyword>
<protein>
    <submittedName>
        <fullName evidence="6">Macrolide export protein MacA</fullName>
    </submittedName>
</protein>
<dbReference type="EMBL" id="SJPM01000001">
    <property type="protein sequence ID" value="TWU03830.1"/>
    <property type="molecule type" value="Genomic_DNA"/>
</dbReference>
<dbReference type="Gene3D" id="3.30.450.40">
    <property type="match status" value="1"/>
</dbReference>
<feature type="transmembrane region" description="Helical" evidence="3">
    <location>
        <begin position="227"/>
        <end position="245"/>
    </location>
</feature>
<keyword evidence="3" id="KW-0812">Transmembrane</keyword>
<organism evidence="6 7">
    <name type="scientific">Neorhodopirellula pilleata</name>
    <dbReference type="NCBI Taxonomy" id="2714738"/>
    <lineage>
        <taxon>Bacteria</taxon>
        <taxon>Pseudomonadati</taxon>
        <taxon>Planctomycetota</taxon>
        <taxon>Planctomycetia</taxon>
        <taxon>Pirellulales</taxon>
        <taxon>Pirellulaceae</taxon>
        <taxon>Neorhodopirellula</taxon>
    </lineage>
</organism>
<keyword evidence="3" id="KW-0472">Membrane</keyword>
<keyword evidence="2" id="KW-0175">Coiled coil</keyword>
<sequence>MNNTSFSPIADNLLESFHPGPTCTSGLSSSDVMSENEALAAAIELNSQLDQADRLQDAAGILADRLADIVLADRVCILWRTGDTSPMRLLADTTFDLHGSPRDRPNVQAEIAETIAAGEEIAVIGERIDWHSDRPSRRGGTLAIEQFARSTQSQSLIAIPLIDDGDGCRGVLIVVEPRSDSVSRFLDAMAPLLTGRLVAIERLQPGRLETLWRSITRSTVSPARWRMMAIAVVMFVAFLFMPATYSVSVPLELQPVMRRYVAVPFDGPLKKCRVRPGDVVAQGEVLAEIDPREIQYELVGVRSQWEQAEQARKGRIAEHDFAAGQLAELESRRLKSQTQRLIERQTNLEIKSPVAGMIVSGDWRSSEGMPLSRGETLFEVAPLDEMIVQLWIPESEIAYVRTGMTVRIATHADPDQQHVGTIEHVHPRAEIRDHDNVFVAEVRLPNRDNRLQPGMRGRGKIYSDQYAIGWNWFHRPWYALRDWVRW</sequence>
<keyword evidence="7" id="KW-1185">Reference proteome</keyword>
<dbReference type="Gene3D" id="2.40.50.100">
    <property type="match status" value="1"/>
</dbReference>
<dbReference type="Proteomes" id="UP000316213">
    <property type="component" value="Unassembled WGS sequence"/>
</dbReference>
<dbReference type="RefSeq" id="WP_146576270.1">
    <property type="nucleotide sequence ID" value="NZ_SJPM01000001.1"/>
</dbReference>
<name>A0A5C6AVQ5_9BACT</name>
<comment type="caution">
    <text evidence="6">The sequence shown here is derived from an EMBL/GenBank/DDBJ whole genome shotgun (WGS) entry which is preliminary data.</text>
</comment>
<reference evidence="6 7" key="1">
    <citation type="submission" date="2019-02" db="EMBL/GenBank/DDBJ databases">
        <title>Deep-cultivation of Planctomycetes and their phenomic and genomic characterization uncovers novel biology.</title>
        <authorList>
            <person name="Wiegand S."/>
            <person name="Jogler M."/>
            <person name="Boedeker C."/>
            <person name="Pinto D."/>
            <person name="Vollmers J."/>
            <person name="Rivas-Marin E."/>
            <person name="Kohn T."/>
            <person name="Peeters S.H."/>
            <person name="Heuer A."/>
            <person name="Rast P."/>
            <person name="Oberbeckmann S."/>
            <person name="Bunk B."/>
            <person name="Jeske O."/>
            <person name="Meyerdierks A."/>
            <person name="Storesund J.E."/>
            <person name="Kallscheuer N."/>
            <person name="Luecker S."/>
            <person name="Lage O.M."/>
            <person name="Pohl T."/>
            <person name="Merkel B.J."/>
            <person name="Hornburger P."/>
            <person name="Mueller R.-W."/>
            <person name="Bruemmer F."/>
            <person name="Labrenz M."/>
            <person name="Spormann A.M."/>
            <person name="Op Den Camp H."/>
            <person name="Overmann J."/>
            <person name="Amann R."/>
            <person name="Jetten M.S.M."/>
            <person name="Mascher T."/>
            <person name="Medema M.H."/>
            <person name="Devos D.P."/>
            <person name="Kaster A.-K."/>
            <person name="Ovreas L."/>
            <person name="Rohde M."/>
            <person name="Galperin M.Y."/>
            <person name="Jogler C."/>
        </authorList>
    </citation>
    <scope>NUCLEOTIDE SEQUENCE [LARGE SCALE GENOMIC DNA]</scope>
    <source>
        <strain evidence="6 7">Pla100</strain>
    </source>
</reference>
<evidence type="ECO:0000256" key="1">
    <source>
        <dbReference type="ARBA" id="ARBA00004196"/>
    </source>
</evidence>
<evidence type="ECO:0000256" key="3">
    <source>
        <dbReference type="SAM" id="Phobius"/>
    </source>
</evidence>
<gene>
    <name evidence="6" type="primary">macA_1</name>
    <name evidence="6" type="ORF">Pla100_07650</name>
</gene>
<dbReference type="InterPro" id="IPR029016">
    <property type="entry name" value="GAF-like_dom_sf"/>
</dbReference>
<feature type="domain" description="CusB-like beta-barrel" evidence="5">
    <location>
        <begin position="390"/>
        <end position="459"/>
    </location>
</feature>
<feature type="domain" description="GAF" evidence="4">
    <location>
        <begin position="55"/>
        <end position="188"/>
    </location>
</feature>
<dbReference type="GO" id="GO:0030313">
    <property type="term" value="C:cell envelope"/>
    <property type="evidence" value="ECO:0007669"/>
    <property type="project" value="UniProtKB-SubCell"/>
</dbReference>
<dbReference type="InterPro" id="IPR003018">
    <property type="entry name" value="GAF"/>
</dbReference>
<accession>A0A5C6AVQ5</accession>
<dbReference type="OrthoDB" id="9806939at2"/>
<dbReference type="PANTHER" id="PTHR32347">
    <property type="entry name" value="EFFLUX SYSTEM COMPONENT YKNX-RELATED"/>
    <property type="match status" value="1"/>
</dbReference>
<dbReference type="AlphaFoldDB" id="A0A5C6AVQ5"/>
<dbReference type="InterPro" id="IPR058792">
    <property type="entry name" value="Beta-barrel_RND_2"/>
</dbReference>
<evidence type="ECO:0000259" key="4">
    <source>
        <dbReference type="Pfam" id="PF01590"/>
    </source>
</evidence>
<dbReference type="PANTHER" id="PTHR32347:SF23">
    <property type="entry name" value="BLL5650 PROTEIN"/>
    <property type="match status" value="1"/>
</dbReference>
<evidence type="ECO:0000313" key="7">
    <source>
        <dbReference type="Proteomes" id="UP000316213"/>
    </source>
</evidence>
<comment type="subcellular location">
    <subcellularLocation>
        <location evidence="1">Cell envelope</location>
    </subcellularLocation>
</comment>